<evidence type="ECO:0000313" key="6">
    <source>
        <dbReference type="Proteomes" id="UP000248553"/>
    </source>
</evidence>
<protein>
    <submittedName>
        <fullName evidence="5">Ankyrin repeat domain-containing protein</fullName>
    </submittedName>
</protein>
<sequence length="151" mass="15397">MKHYLLLLALTLGLLGTAAAQTPTKDLFKAVMKNDAASAETLLAGGADANAAIEVMPGFRTTFLITAATNGNLNIVKSLVQHKAQVNAKDAGNETALIAAATLGNKAIVEYLLQNGADVKAADGQGATLLAAAKAGGNKDVITLIEQKLKG</sequence>
<evidence type="ECO:0000256" key="4">
    <source>
        <dbReference type="SAM" id="SignalP"/>
    </source>
</evidence>
<feature type="chain" id="PRO_5016269003" evidence="4">
    <location>
        <begin position="21"/>
        <end position="151"/>
    </location>
</feature>
<keyword evidence="2 3" id="KW-0040">ANK repeat</keyword>
<organism evidence="5 6">
    <name type="scientific">Hymenobacter edaphi</name>
    <dbReference type="NCBI Taxonomy" id="2211146"/>
    <lineage>
        <taxon>Bacteria</taxon>
        <taxon>Pseudomonadati</taxon>
        <taxon>Bacteroidota</taxon>
        <taxon>Cytophagia</taxon>
        <taxon>Cytophagales</taxon>
        <taxon>Hymenobacteraceae</taxon>
        <taxon>Hymenobacter</taxon>
    </lineage>
</organism>
<dbReference type="Gene3D" id="1.25.40.20">
    <property type="entry name" value="Ankyrin repeat-containing domain"/>
    <property type="match status" value="1"/>
</dbReference>
<feature type="signal peptide" evidence="4">
    <location>
        <begin position="1"/>
        <end position="20"/>
    </location>
</feature>
<feature type="repeat" description="ANK" evidence="3">
    <location>
        <begin position="92"/>
        <end position="124"/>
    </location>
</feature>
<dbReference type="EMBL" id="QHKM01000001">
    <property type="protein sequence ID" value="RAK70441.1"/>
    <property type="molecule type" value="Genomic_DNA"/>
</dbReference>
<reference evidence="6" key="1">
    <citation type="submission" date="2018-05" db="EMBL/GenBank/DDBJ databases">
        <authorList>
            <person name="Nie L."/>
        </authorList>
    </citation>
    <scope>NUCLEOTIDE SEQUENCE [LARGE SCALE GENOMIC DNA]</scope>
    <source>
        <strain evidence="6">NL</strain>
    </source>
</reference>
<proteinExistence type="predicted"/>
<dbReference type="PROSITE" id="PS50088">
    <property type="entry name" value="ANK_REPEAT"/>
    <property type="match status" value="2"/>
</dbReference>
<dbReference type="Pfam" id="PF12796">
    <property type="entry name" value="Ank_2"/>
    <property type="match status" value="1"/>
</dbReference>
<comment type="caution">
    <text evidence="5">The sequence shown here is derived from an EMBL/GenBank/DDBJ whole genome shotgun (WGS) entry which is preliminary data.</text>
</comment>
<dbReference type="PANTHER" id="PTHR24171">
    <property type="entry name" value="ANKYRIN REPEAT DOMAIN-CONTAINING PROTEIN 39-RELATED"/>
    <property type="match status" value="1"/>
</dbReference>
<evidence type="ECO:0000256" key="2">
    <source>
        <dbReference type="ARBA" id="ARBA00023043"/>
    </source>
</evidence>
<evidence type="ECO:0000256" key="3">
    <source>
        <dbReference type="PROSITE-ProRule" id="PRU00023"/>
    </source>
</evidence>
<dbReference type="Proteomes" id="UP000248553">
    <property type="component" value="Unassembled WGS sequence"/>
</dbReference>
<dbReference type="OrthoDB" id="1524550at2"/>
<gene>
    <name evidence="5" type="ORF">DLM85_06290</name>
</gene>
<keyword evidence="6" id="KW-1185">Reference proteome</keyword>
<accession>A0A328BV89</accession>
<dbReference type="RefSeq" id="WP_111477191.1">
    <property type="nucleotide sequence ID" value="NZ_QHKM01000001.1"/>
</dbReference>
<dbReference type="InterPro" id="IPR002110">
    <property type="entry name" value="Ankyrin_rpt"/>
</dbReference>
<feature type="repeat" description="ANK" evidence="3">
    <location>
        <begin position="59"/>
        <end position="91"/>
    </location>
</feature>
<dbReference type="SUPFAM" id="SSF48403">
    <property type="entry name" value="Ankyrin repeat"/>
    <property type="match status" value="1"/>
</dbReference>
<evidence type="ECO:0000313" key="5">
    <source>
        <dbReference type="EMBL" id="RAK70441.1"/>
    </source>
</evidence>
<name>A0A328BV89_9BACT</name>
<dbReference type="PROSITE" id="PS50297">
    <property type="entry name" value="ANK_REP_REGION"/>
    <property type="match status" value="1"/>
</dbReference>
<evidence type="ECO:0000256" key="1">
    <source>
        <dbReference type="ARBA" id="ARBA00022737"/>
    </source>
</evidence>
<keyword evidence="1" id="KW-0677">Repeat</keyword>
<dbReference type="InterPro" id="IPR036770">
    <property type="entry name" value="Ankyrin_rpt-contain_sf"/>
</dbReference>
<dbReference type="SMART" id="SM00248">
    <property type="entry name" value="ANK"/>
    <property type="match status" value="2"/>
</dbReference>
<keyword evidence="4" id="KW-0732">Signal</keyword>
<dbReference type="AlphaFoldDB" id="A0A328BV89"/>